<evidence type="ECO:0000256" key="8">
    <source>
        <dbReference type="SAM" id="MobiDB-lite"/>
    </source>
</evidence>
<evidence type="ECO:0000256" key="6">
    <source>
        <dbReference type="NCBIfam" id="TIGR00922"/>
    </source>
</evidence>
<dbReference type="AlphaFoldDB" id="A0A6H2EMM7"/>
<name>A0A6H2EMM7_9ACTO</name>
<dbReference type="Pfam" id="PF02357">
    <property type="entry name" value="NusG"/>
    <property type="match status" value="1"/>
</dbReference>
<dbReference type="RefSeq" id="WP_168918248.1">
    <property type="nucleotide sequence ID" value="NZ_CP050804.1"/>
</dbReference>
<keyword evidence="1 5" id="KW-0806">Transcription termination</keyword>
<feature type="domain" description="NusG-like N-terminal" evidence="9">
    <location>
        <begin position="83"/>
        <end position="191"/>
    </location>
</feature>
<evidence type="ECO:0000313" key="11">
    <source>
        <dbReference type="Proteomes" id="UP000502298"/>
    </source>
</evidence>
<evidence type="ECO:0000256" key="4">
    <source>
        <dbReference type="ARBA" id="ARBA00023163"/>
    </source>
</evidence>
<evidence type="ECO:0000313" key="10">
    <source>
        <dbReference type="EMBL" id="QJC22326.1"/>
    </source>
</evidence>
<keyword evidence="11" id="KW-1185">Reference proteome</keyword>
<gene>
    <name evidence="5 10" type="primary">nusG</name>
    <name evidence="10" type="ORF">HC352_07235</name>
</gene>
<evidence type="ECO:0000256" key="7">
    <source>
        <dbReference type="RuleBase" id="RU000538"/>
    </source>
</evidence>
<evidence type="ECO:0000256" key="3">
    <source>
        <dbReference type="ARBA" id="ARBA00023015"/>
    </source>
</evidence>
<dbReference type="PANTHER" id="PTHR30265:SF2">
    <property type="entry name" value="TRANSCRIPTION TERMINATION_ANTITERMINATION PROTEIN NUSG"/>
    <property type="match status" value="1"/>
</dbReference>
<dbReference type="InterPro" id="IPR006645">
    <property type="entry name" value="NGN-like_dom"/>
</dbReference>
<dbReference type="FunFam" id="3.30.70.940:FF:000002">
    <property type="entry name" value="Transcription termination/antitermination protein NusG"/>
    <property type="match status" value="1"/>
</dbReference>
<evidence type="ECO:0000259" key="9">
    <source>
        <dbReference type="SMART" id="SM00738"/>
    </source>
</evidence>
<dbReference type="GO" id="GO:0006353">
    <property type="term" value="P:DNA-templated transcription termination"/>
    <property type="evidence" value="ECO:0007669"/>
    <property type="project" value="UniProtKB-UniRule"/>
</dbReference>
<dbReference type="InterPro" id="IPR008991">
    <property type="entry name" value="Translation_prot_SH3-like_sf"/>
</dbReference>
<dbReference type="InterPro" id="IPR036735">
    <property type="entry name" value="NGN_dom_sf"/>
</dbReference>
<dbReference type="SUPFAM" id="SSF50104">
    <property type="entry name" value="Translation proteins SH3-like domain"/>
    <property type="match status" value="1"/>
</dbReference>
<feature type="compositionally biased region" description="Low complexity" evidence="8">
    <location>
        <begin position="45"/>
        <end position="57"/>
    </location>
</feature>
<accession>A0A6H2EMM7</accession>
<dbReference type="Gene3D" id="2.30.30.30">
    <property type="match status" value="1"/>
</dbReference>
<dbReference type="GO" id="GO:0005829">
    <property type="term" value="C:cytosol"/>
    <property type="evidence" value="ECO:0007669"/>
    <property type="project" value="TreeGrafter"/>
</dbReference>
<dbReference type="InterPro" id="IPR043425">
    <property type="entry name" value="NusG-like"/>
</dbReference>
<evidence type="ECO:0000256" key="1">
    <source>
        <dbReference type="ARBA" id="ARBA00022472"/>
    </source>
</evidence>
<dbReference type="PRINTS" id="PR00338">
    <property type="entry name" value="NUSGTNSCPFCT"/>
</dbReference>
<dbReference type="SUPFAM" id="SSF82679">
    <property type="entry name" value="N-utilization substance G protein NusG, N-terminal domain"/>
    <property type="match status" value="1"/>
</dbReference>
<evidence type="ECO:0000256" key="5">
    <source>
        <dbReference type="HAMAP-Rule" id="MF_00948"/>
    </source>
</evidence>
<dbReference type="GO" id="GO:0032784">
    <property type="term" value="P:regulation of DNA-templated transcription elongation"/>
    <property type="evidence" value="ECO:0007669"/>
    <property type="project" value="InterPro"/>
</dbReference>
<dbReference type="InterPro" id="IPR047050">
    <property type="entry name" value="NGN"/>
</dbReference>
<dbReference type="Gene3D" id="3.30.70.940">
    <property type="entry name" value="NusG, N-terminal domain"/>
    <property type="match status" value="1"/>
</dbReference>
<sequence>MSEEKLDTTIGNPVFSDAVPEPASDIVLPAETAVEESLPNDQEASEPADVAAEPVAVSDDEEATSDEELVTEEMVRAKLKGLPGRWYVLHTYAGYEKRVKRDLETRMRSLDMEDYIFQIEVPMEEVFEVKKGQRKLISRVRIPGYALIRMKMTDDSWRVVQDTNGVTGFVGNGRNPVALNPDEVVQMLTPVVEQEAAAAAESAGAQVGTVGLTLEVEYVVGETVTLTTEPWVGMPATISEVDAVNQRLTVLMTLVGQETPVDLSFGQVKKMD</sequence>
<dbReference type="HAMAP" id="MF_00948">
    <property type="entry name" value="NusG"/>
    <property type="match status" value="1"/>
</dbReference>
<reference evidence="10 11" key="1">
    <citation type="submission" date="2020-03" db="EMBL/GenBank/DDBJ databases">
        <title>Complete genome of Arcanobacterium buesumensis sp. nov. strain 2701.</title>
        <authorList>
            <person name="Borowiak M."/>
            <person name="Alssahen M."/>
            <person name="Laemmler C."/>
            <person name="Malorny B."/>
            <person name="Hassan A."/>
            <person name="Prenger-Berninghoff E."/>
            <person name="Ploetz M."/>
            <person name="Abdulmawjood A."/>
        </authorList>
    </citation>
    <scope>NUCLEOTIDE SEQUENCE [LARGE SCALE GENOMIC DNA]</scope>
    <source>
        <strain evidence="10 11">2701</strain>
    </source>
</reference>
<keyword evidence="2 5" id="KW-0889">Transcription antitermination</keyword>
<dbReference type="Proteomes" id="UP000502298">
    <property type="component" value="Chromosome"/>
</dbReference>
<dbReference type="InterPro" id="IPR001062">
    <property type="entry name" value="Transcrpt_antiterm_NusG"/>
</dbReference>
<dbReference type="CDD" id="cd09891">
    <property type="entry name" value="NGN_Bact_1"/>
    <property type="match status" value="1"/>
</dbReference>
<proteinExistence type="inferred from homology"/>
<dbReference type="SMART" id="SM00738">
    <property type="entry name" value="NGN"/>
    <property type="match status" value="1"/>
</dbReference>
<dbReference type="GO" id="GO:0006354">
    <property type="term" value="P:DNA-templated transcription elongation"/>
    <property type="evidence" value="ECO:0007669"/>
    <property type="project" value="UniProtKB-UniRule"/>
</dbReference>
<dbReference type="EMBL" id="CP050804">
    <property type="protein sequence ID" value="QJC22326.1"/>
    <property type="molecule type" value="Genomic_DNA"/>
</dbReference>
<keyword evidence="4 5" id="KW-0804">Transcription</keyword>
<feature type="region of interest" description="Disordered" evidence="8">
    <location>
        <begin position="1"/>
        <end position="66"/>
    </location>
</feature>
<evidence type="ECO:0000256" key="2">
    <source>
        <dbReference type="ARBA" id="ARBA00022814"/>
    </source>
</evidence>
<dbReference type="NCBIfam" id="TIGR00922">
    <property type="entry name" value="nusG"/>
    <property type="match status" value="1"/>
</dbReference>
<keyword evidence="3 5" id="KW-0805">Transcription regulation</keyword>
<dbReference type="PANTHER" id="PTHR30265">
    <property type="entry name" value="RHO-INTERACTING TRANSCRIPTION TERMINATION FACTOR NUSG"/>
    <property type="match status" value="1"/>
</dbReference>
<dbReference type="KEGG" id="arca:HC352_07235"/>
<organism evidence="10 11">
    <name type="scientific">Arcanobacterium buesumense</name>
    <dbReference type="NCBI Taxonomy" id="2722751"/>
    <lineage>
        <taxon>Bacteria</taxon>
        <taxon>Bacillati</taxon>
        <taxon>Actinomycetota</taxon>
        <taxon>Actinomycetes</taxon>
        <taxon>Actinomycetales</taxon>
        <taxon>Actinomycetaceae</taxon>
        <taxon>Arcanobacterium</taxon>
    </lineage>
</organism>
<dbReference type="CDD" id="cd06091">
    <property type="entry name" value="KOW_NusG"/>
    <property type="match status" value="1"/>
</dbReference>
<comment type="similarity">
    <text evidence="5 7">Belongs to the NusG family.</text>
</comment>
<dbReference type="InterPro" id="IPR014722">
    <property type="entry name" value="Rib_uL2_dom2"/>
</dbReference>
<protein>
    <recommendedName>
        <fullName evidence="5 6">Transcription termination/antitermination protein NusG</fullName>
    </recommendedName>
</protein>
<comment type="function">
    <text evidence="5 7">Participates in transcription elongation, termination and antitermination.</text>
</comment>
<dbReference type="GO" id="GO:0031564">
    <property type="term" value="P:transcription antitermination"/>
    <property type="evidence" value="ECO:0007669"/>
    <property type="project" value="UniProtKB-UniRule"/>
</dbReference>